<feature type="compositionally biased region" description="Basic and acidic residues" evidence="2">
    <location>
        <begin position="822"/>
        <end position="835"/>
    </location>
</feature>
<feature type="region of interest" description="Disordered" evidence="2">
    <location>
        <begin position="557"/>
        <end position="707"/>
    </location>
</feature>
<feature type="repeat" description="ANK" evidence="1">
    <location>
        <begin position="374"/>
        <end position="406"/>
    </location>
</feature>
<sequence length="847" mass="89027">MPCAWYQNSLKVLEMPLHLQASSQFTDSAAAAGLRALEKRVEAVPVAVYEFLQAGGVPAAITIITSEPVHMELREAAISLLIAVARKQPQALSLAFVEAKGMEAVAHLIGQGVQLRAGALTQQGAATVAAAARLLEAALEAGVQPAARAFADAGGFAALRMGIACAQLSSQLGLEVAERALGLLHRLVWAGNKSHAGPPHAALCSAVCSARAHQPVLALVYANPHIPAAAKGIEVLRTLAAATPACMRALLQANCVDTCLTVLDRADSNSNSKVARTAALLLHDALDWDPVCRADVLAKGGVATFLNVLVRDETDGAPIADVISGLLNALAEGSADITQQEGKLALHWAAQFGEMEILHKLMNGRQNLRAVDGRGNSALHLAAAAGQMDTAKLLLEAGADVRARNFAGDQPHQLTVQGNPLWETLIAELDWRACLEQPRLCQFAAAAGDASCSGQEEAWQGPADCSFLPLTGRVRIESAGIPSSSKHWFMSAIKGGRSRTAQEESRNAQQSSGGCVERLVIRADLLPGQRAPDLARALRTLLHRCYPGAVLQVDAAGSGDGGLAESSKAPQRASASYELSGDVPGRQEAAADLSSPVQEGLPRNEKPSVASIEAKPSGRPICADSAVQRRPSSALEIARRLRRAPAAGSRLQEEGQGSPSQQKPASGPAARTPPLMSYLPLAESQRKGIRPKAPPPPPPPPPLLRSYGPAAVVDATATAAAVRAGDDIRRQQETLGRGKLYAPTTQSVADKVRELELQIGLVQQLNSQGLRKDETAAETSEHVAKTGSAPVPPLPAGGPSRLLSSGGTFLPEEDTALAAQSADDKAAEARHRSDYGAKRWRRWRRWD</sequence>
<dbReference type="Gene3D" id="1.25.10.10">
    <property type="entry name" value="Leucine-rich Repeat Variant"/>
    <property type="match status" value="2"/>
</dbReference>
<organism evidence="3 4">
    <name type="scientific">Coccomyxa subellipsoidea</name>
    <dbReference type="NCBI Taxonomy" id="248742"/>
    <lineage>
        <taxon>Eukaryota</taxon>
        <taxon>Viridiplantae</taxon>
        <taxon>Chlorophyta</taxon>
        <taxon>core chlorophytes</taxon>
        <taxon>Trebouxiophyceae</taxon>
        <taxon>Trebouxiophyceae incertae sedis</taxon>
        <taxon>Coccomyxaceae</taxon>
        <taxon>Coccomyxa</taxon>
    </lineage>
</organism>
<keyword evidence="4" id="KW-1185">Reference proteome</keyword>
<dbReference type="SUPFAM" id="SSF48403">
    <property type="entry name" value="Ankyrin repeat"/>
    <property type="match status" value="1"/>
</dbReference>
<dbReference type="InterPro" id="IPR036770">
    <property type="entry name" value="Ankyrin_rpt-contain_sf"/>
</dbReference>
<dbReference type="InterPro" id="IPR011989">
    <property type="entry name" value="ARM-like"/>
</dbReference>
<dbReference type="Proteomes" id="UP001491310">
    <property type="component" value="Unassembled WGS sequence"/>
</dbReference>
<dbReference type="Gene3D" id="1.25.40.20">
    <property type="entry name" value="Ankyrin repeat-containing domain"/>
    <property type="match status" value="1"/>
</dbReference>
<name>A0ABR2YMS4_9CHLO</name>
<proteinExistence type="predicted"/>
<feature type="repeat" description="ANK" evidence="1">
    <location>
        <begin position="341"/>
        <end position="373"/>
    </location>
</feature>
<evidence type="ECO:0000313" key="4">
    <source>
        <dbReference type="Proteomes" id="UP001491310"/>
    </source>
</evidence>
<feature type="compositionally biased region" description="Pro residues" evidence="2">
    <location>
        <begin position="692"/>
        <end position="703"/>
    </location>
</feature>
<reference evidence="3 4" key="1">
    <citation type="journal article" date="2024" name="Nat. Commun.">
        <title>Phylogenomics reveals the evolutionary origins of lichenization in chlorophyte algae.</title>
        <authorList>
            <person name="Puginier C."/>
            <person name="Libourel C."/>
            <person name="Otte J."/>
            <person name="Skaloud P."/>
            <person name="Haon M."/>
            <person name="Grisel S."/>
            <person name="Petersen M."/>
            <person name="Berrin J.G."/>
            <person name="Delaux P.M."/>
            <person name="Dal Grande F."/>
            <person name="Keller J."/>
        </authorList>
    </citation>
    <scope>NUCLEOTIDE SEQUENCE [LARGE SCALE GENOMIC DNA]</scope>
    <source>
        <strain evidence="3 4">SAG 216-7</strain>
    </source>
</reference>
<dbReference type="SUPFAM" id="SSF48371">
    <property type="entry name" value="ARM repeat"/>
    <property type="match status" value="1"/>
</dbReference>
<keyword evidence="1" id="KW-0040">ANK repeat</keyword>
<dbReference type="InterPro" id="IPR002110">
    <property type="entry name" value="Ankyrin_rpt"/>
</dbReference>
<feature type="region of interest" description="Disordered" evidence="2">
    <location>
        <begin position="766"/>
        <end position="835"/>
    </location>
</feature>
<comment type="caution">
    <text evidence="3">The sequence shown here is derived from an EMBL/GenBank/DDBJ whole genome shotgun (WGS) entry which is preliminary data.</text>
</comment>
<evidence type="ECO:0008006" key="5">
    <source>
        <dbReference type="Google" id="ProtNLM"/>
    </source>
</evidence>
<dbReference type="SMART" id="SM00248">
    <property type="entry name" value="ANK"/>
    <property type="match status" value="2"/>
</dbReference>
<evidence type="ECO:0000256" key="2">
    <source>
        <dbReference type="SAM" id="MobiDB-lite"/>
    </source>
</evidence>
<evidence type="ECO:0000256" key="1">
    <source>
        <dbReference type="PROSITE-ProRule" id="PRU00023"/>
    </source>
</evidence>
<dbReference type="PROSITE" id="PS50297">
    <property type="entry name" value="ANK_REP_REGION"/>
    <property type="match status" value="1"/>
</dbReference>
<dbReference type="PROSITE" id="PS50088">
    <property type="entry name" value="ANK_REPEAT"/>
    <property type="match status" value="2"/>
</dbReference>
<dbReference type="PANTHER" id="PTHR22677">
    <property type="entry name" value="ANKYRIN REPEAT DOMAIN-CONTAINING PROTEIN 60"/>
    <property type="match status" value="1"/>
</dbReference>
<protein>
    <recommendedName>
        <fullName evidence="5">Ankyrin</fullName>
    </recommendedName>
</protein>
<feature type="compositionally biased region" description="Basic and acidic residues" evidence="2">
    <location>
        <begin position="770"/>
        <end position="784"/>
    </location>
</feature>
<gene>
    <name evidence="3" type="ORF">WJX75_005082</name>
</gene>
<dbReference type="PRINTS" id="PR01415">
    <property type="entry name" value="ANKYRIN"/>
</dbReference>
<dbReference type="PANTHER" id="PTHR22677:SF4">
    <property type="entry name" value="USHER SYNDROME TYPE-1G PROTEIN-LIKE PROTEIN"/>
    <property type="match status" value="1"/>
</dbReference>
<dbReference type="Pfam" id="PF12796">
    <property type="entry name" value="Ank_2"/>
    <property type="match status" value="1"/>
</dbReference>
<evidence type="ECO:0000313" key="3">
    <source>
        <dbReference type="EMBL" id="KAK9908264.1"/>
    </source>
</evidence>
<dbReference type="InterPro" id="IPR016024">
    <property type="entry name" value="ARM-type_fold"/>
</dbReference>
<feature type="compositionally biased region" description="Polar residues" evidence="2">
    <location>
        <begin position="655"/>
        <end position="664"/>
    </location>
</feature>
<accession>A0ABR2YMS4</accession>
<dbReference type="EMBL" id="JALJOT010000008">
    <property type="protein sequence ID" value="KAK9908264.1"/>
    <property type="molecule type" value="Genomic_DNA"/>
</dbReference>
<dbReference type="InterPro" id="IPR039323">
    <property type="entry name" value="ANKRD_45/46/60"/>
</dbReference>